<feature type="domain" description="Protein translocase subunit SecDF P1" evidence="14">
    <location>
        <begin position="216"/>
        <end position="274"/>
    </location>
</feature>
<name>A0A088MZ71_9GAMM</name>
<comment type="caution">
    <text evidence="11">Lacks conserved residue(s) required for the propagation of feature annotation.</text>
</comment>
<feature type="transmembrane region" description="Helical" evidence="11">
    <location>
        <begin position="466"/>
        <end position="486"/>
    </location>
</feature>
<feature type="domain" description="SecDF P1 head subdomain" evidence="15">
    <location>
        <begin position="296"/>
        <end position="420"/>
    </location>
</feature>
<dbReference type="InterPro" id="IPR027398">
    <property type="entry name" value="SecD-TM"/>
</dbReference>
<evidence type="ECO:0000256" key="3">
    <source>
        <dbReference type="ARBA" id="ARBA00022475"/>
    </source>
</evidence>
<dbReference type="GO" id="GO:0006605">
    <property type="term" value="P:protein targeting"/>
    <property type="evidence" value="ECO:0007669"/>
    <property type="project" value="UniProtKB-UniRule"/>
</dbReference>
<dbReference type="eggNOG" id="COG0342">
    <property type="taxonomic scope" value="Bacteria"/>
</dbReference>
<evidence type="ECO:0000259" key="14">
    <source>
        <dbReference type="Pfam" id="PF21760"/>
    </source>
</evidence>
<dbReference type="HAMAP" id="MF_01463_B">
    <property type="entry name" value="SecD_B"/>
    <property type="match status" value="1"/>
</dbReference>
<dbReference type="KEGG" id="bcib:IM45_1312"/>
<dbReference type="EMBL" id="CP008985">
    <property type="protein sequence ID" value="AIN47519.1"/>
    <property type="molecule type" value="Genomic_DNA"/>
</dbReference>
<evidence type="ECO:0000256" key="8">
    <source>
        <dbReference type="ARBA" id="ARBA00023136"/>
    </source>
</evidence>
<comment type="subcellular location">
    <subcellularLocation>
        <location evidence="1 11">Cell membrane</location>
        <topology evidence="1 11">Multi-pass membrane protein</topology>
    </subcellularLocation>
</comment>
<feature type="transmembrane region" description="Helical" evidence="11">
    <location>
        <begin position="569"/>
        <end position="594"/>
    </location>
</feature>
<dbReference type="AlphaFoldDB" id="A0A088MZ71"/>
<dbReference type="GO" id="GO:0015450">
    <property type="term" value="F:protein-transporting ATPase activity"/>
    <property type="evidence" value="ECO:0007669"/>
    <property type="project" value="InterPro"/>
</dbReference>
<keyword evidence="4 11" id="KW-0812">Transmembrane</keyword>
<dbReference type="InterPro" id="IPR048631">
    <property type="entry name" value="SecD_1st"/>
</dbReference>
<proteinExistence type="inferred from homology"/>
<keyword evidence="7 11" id="KW-0811">Translocation</keyword>
<keyword evidence="3 11" id="KW-1003">Cell membrane</keyword>
<dbReference type="Gene3D" id="1.20.1640.10">
    <property type="entry name" value="Multidrug efflux transporter AcrB transmembrane domain"/>
    <property type="match status" value="1"/>
</dbReference>
<keyword evidence="5 11" id="KW-0653">Protein transport</keyword>
<dbReference type="PANTHER" id="PTHR30081">
    <property type="entry name" value="PROTEIN-EXPORT MEMBRANE PROTEIN SEC"/>
    <property type="match status" value="1"/>
</dbReference>
<evidence type="ECO:0000256" key="5">
    <source>
        <dbReference type="ARBA" id="ARBA00022927"/>
    </source>
</evidence>
<dbReference type="InterPro" id="IPR022813">
    <property type="entry name" value="SecD/SecF_arch_bac"/>
</dbReference>
<dbReference type="NCBIfam" id="TIGR00916">
    <property type="entry name" value="2A0604s01"/>
    <property type="match status" value="1"/>
</dbReference>
<dbReference type="FunFam" id="3.30.70.3400:FF:000003">
    <property type="entry name" value="Preprotein translocase subunit SecD"/>
    <property type="match status" value="1"/>
</dbReference>
<evidence type="ECO:0000256" key="11">
    <source>
        <dbReference type="HAMAP-Rule" id="MF_01463"/>
    </source>
</evidence>
<feature type="domain" description="Protein export membrane protein SecD/SecF C-terminal" evidence="12">
    <location>
        <begin position="423"/>
        <end position="591"/>
    </location>
</feature>
<evidence type="ECO:0000259" key="15">
    <source>
        <dbReference type="Pfam" id="PF22599"/>
    </source>
</evidence>
<dbReference type="FunFam" id="1.20.1640.10:FF:000004">
    <property type="entry name" value="Protein translocase subunit SecD"/>
    <property type="match status" value="1"/>
</dbReference>
<dbReference type="InterPro" id="IPR048634">
    <property type="entry name" value="SecD_SecF_C"/>
</dbReference>
<sequence length="604" mass="66390">MLVLTFIFGLLYALPNIYGEDLAIQITGTRGATMSESTLLYIQKYLTQNNITSKSISLINGAILARFSSQDIQLRAHDVLLNVLGDNYVVALHLAPATPSWLAMIGAKPMKLGLDLRGGVHFLMEIDMNTVLSKLQEQTMNILLQELRDKNITYTSVHKNDDYGSYISFSDASIRDQALSWLISSHRDMEINRSGSYGISAHLLDNYLHEAHEYAVQQNIMILRNRVNQLGVSEPLVQRQGSSRIVVELPGLQDTARAKEIISATAMLEFRLVNNTVHQTTQAHSSILDNSEVKFTQKGQPVVLYKQVILTGNHITNATVSVDKYNQPQVNISLDNLGGTLMSQFTKNNIGNLIATLFVEYKNSGKKDTKNNPILVKQEEVINVATIQSHISNLFSITGINNIKEARHLSLLLRAGALIAPIKIVEECTIGPTLGMQNITQGLVACLWGLIASILFMVIWYRKFGLIATTALIANLVLIIGIMSLLPDATLTMPGIAGIVLTLAVAVDANVLIYERIKEELRNGRTVQQAIYQGYHGTFSSIVDANMTNLITAIILYEFGTGSIKGFAITTAIGIATSMFTAILGTRAIINLLYGGKFIKKLSI</sequence>
<dbReference type="Pfam" id="PF02355">
    <property type="entry name" value="SecD_SecF_C"/>
    <property type="match status" value="1"/>
</dbReference>
<evidence type="ECO:0000259" key="12">
    <source>
        <dbReference type="Pfam" id="PF02355"/>
    </source>
</evidence>
<feature type="transmembrane region" description="Helical" evidence="11">
    <location>
        <begin position="442"/>
        <end position="461"/>
    </location>
</feature>
<dbReference type="InterPro" id="IPR005791">
    <property type="entry name" value="SecD"/>
</dbReference>
<dbReference type="SUPFAM" id="SSF82866">
    <property type="entry name" value="Multidrug efflux transporter AcrB transmembrane domain"/>
    <property type="match status" value="1"/>
</dbReference>
<dbReference type="Gene3D" id="3.30.70.3400">
    <property type="match status" value="2"/>
</dbReference>
<dbReference type="NCBIfam" id="TIGR01129">
    <property type="entry name" value="secD"/>
    <property type="match status" value="1"/>
</dbReference>
<keyword evidence="6 11" id="KW-1133">Transmembrane helix</keyword>
<dbReference type="Pfam" id="PF07549">
    <property type="entry name" value="Sec_GG"/>
    <property type="match status" value="1"/>
</dbReference>
<comment type="similarity">
    <text evidence="9 11">Belongs to the SecD/SecF family. SecD subfamily.</text>
</comment>
<dbReference type="Pfam" id="PF22599">
    <property type="entry name" value="SecDF_P1_head"/>
    <property type="match status" value="1"/>
</dbReference>
<dbReference type="GO" id="GO:0005886">
    <property type="term" value="C:plasma membrane"/>
    <property type="evidence" value="ECO:0007669"/>
    <property type="project" value="UniProtKB-SubCell"/>
</dbReference>
<evidence type="ECO:0000259" key="13">
    <source>
        <dbReference type="Pfam" id="PF13721"/>
    </source>
</evidence>
<accession>A0A088MZ71</accession>
<evidence type="ECO:0000256" key="4">
    <source>
        <dbReference type="ARBA" id="ARBA00022692"/>
    </source>
</evidence>
<reference evidence="16 17" key="1">
    <citation type="journal article" date="2014" name="MBio">
        <title>Differential genome evolution between companion symbionts in an insect-bacterial symbiosis.</title>
        <authorList>
            <person name="Bennett G.M."/>
            <person name="McCutcheon J.P."/>
            <person name="MacDonald B.R."/>
            <person name="Romanovicz D."/>
            <person name="Moran N.A."/>
        </authorList>
    </citation>
    <scope>NUCLEOTIDE SEQUENCE [LARGE SCALE GENOMIC DNA]</scope>
    <source>
        <strain evidence="16 17">BGSS</strain>
    </source>
</reference>
<dbReference type="FunFam" id="3.30.1360.200:FF:000001">
    <property type="entry name" value="Protein translocase subunit SecD"/>
    <property type="match status" value="1"/>
</dbReference>
<keyword evidence="8 11" id="KW-0472">Membrane</keyword>
<organism evidence="16 17">
    <name type="scientific">Candidatus Palibaumannia cicadellinicola</name>
    <dbReference type="NCBI Taxonomy" id="186490"/>
    <lineage>
        <taxon>Bacteria</taxon>
        <taxon>Pseudomonadati</taxon>
        <taxon>Pseudomonadota</taxon>
        <taxon>Gammaproteobacteria</taxon>
        <taxon>Candidatus Palibaumannia</taxon>
    </lineage>
</organism>
<keyword evidence="2 11" id="KW-0813">Transport</keyword>
<evidence type="ECO:0000256" key="7">
    <source>
        <dbReference type="ARBA" id="ARBA00023010"/>
    </source>
</evidence>
<comment type="subunit">
    <text evidence="11">Forms a complex with SecF. Part of the essential Sec protein translocation apparatus which comprises SecA, SecYEG and auxiliary proteins SecDF-YajC and YidC.</text>
</comment>
<gene>
    <name evidence="11" type="primary">secD</name>
    <name evidence="16" type="ORF">IM45_1312</name>
</gene>
<evidence type="ECO:0000313" key="17">
    <source>
        <dbReference type="Proteomes" id="UP000067325"/>
    </source>
</evidence>
<evidence type="ECO:0000256" key="10">
    <source>
        <dbReference type="ARBA" id="ARBA00068220"/>
    </source>
</evidence>
<feature type="domain" description="SecD export protein N-terminal TM" evidence="13">
    <location>
        <begin position="1"/>
        <end position="92"/>
    </location>
</feature>
<evidence type="ECO:0000256" key="2">
    <source>
        <dbReference type="ARBA" id="ARBA00022448"/>
    </source>
</evidence>
<evidence type="ECO:0000256" key="9">
    <source>
        <dbReference type="ARBA" id="ARBA00060774"/>
    </source>
</evidence>
<dbReference type="InterPro" id="IPR022646">
    <property type="entry name" value="SecD/SecF_CS"/>
</dbReference>
<evidence type="ECO:0000256" key="1">
    <source>
        <dbReference type="ARBA" id="ARBA00004651"/>
    </source>
</evidence>
<dbReference type="Gene3D" id="3.30.1360.200">
    <property type="match status" value="1"/>
</dbReference>
<dbReference type="Pfam" id="PF21760">
    <property type="entry name" value="SecD_1st"/>
    <property type="match status" value="1"/>
</dbReference>
<evidence type="ECO:0000313" key="16">
    <source>
        <dbReference type="EMBL" id="AIN47519.1"/>
    </source>
</evidence>
<dbReference type="Pfam" id="PF13721">
    <property type="entry name" value="SecD-TM1"/>
    <property type="match status" value="1"/>
</dbReference>
<comment type="function">
    <text evidence="11">Part of the Sec protein translocase complex. Interacts with the SecYEG preprotein conducting channel. SecDF uses the proton motive force (PMF) to complete protein translocation after the ATP-dependent function of SecA.</text>
</comment>
<dbReference type="PANTHER" id="PTHR30081:SF1">
    <property type="entry name" value="PROTEIN TRANSLOCASE SUBUNIT SECD"/>
    <property type="match status" value="1"/>
</dbReference>
<dbReference type="Gene3D" id="3.30.70.260">
    <property type="match status" value="1"/>
</dbReference>
<dbReference type="InterPro" id="IPR055344">
    <property type="entry name" value="SecD_SecF_C_bact"/>
</dbReference>
<feature type="transmembrane region" description="Helical" evidence="11">
    <location>
        <begin position="535"/>
        <end position="557"/>
    </location>
</feature>
<dbReference type="Proteomes" id="UP000067325">
    <property type="component" value="Chromosome"/>
</dbReference>
<feature type="transmembrane region" description="Helical" evidence="11">
    <location>
        <begin position="492"/>
        <end position="514"/>
    </location>
</feature>
<dbReference type="InterPro" id="IPR054384">
    <property type="entry name" value="SecDF_P1_head"/>
</dbReference>
<dbReference type="GO" id="GO:0065002">
    <property type="term" value="P:intracellular protein transmembrane transport"/>
    <property type="evidence" value="ECO:0007669"/>
    <property type="project" value="UniProtKB-UniRule"/>
</dbReference>
<dbReference type="GO" id="GO:0043952">
    <property type="term" value="P:protein transport by the Sec complex"/>
    <property type="evidence" value="ECO:0007669"/>
    <property type="project" value="UniProtKB-UniRule"/>
</dbReference>
<evidence type="ECO:0000256" key="6">
    <source>
        <dbReference type="ARBA" id="ARBA00022989"/>
    </source>
</evidence>
<protein>
    <recommendedName>
        <fullName evidence="10 11">Protein translocase subunit SecD</fullName>
    </recommendedName>
</protein>